<accession>A0ABR1ZC12</accession>
<dbReference type="EMBL" id="JBBPBN010001642">
    <property type="protein sequence ID" value="KAK8477838.1"/>
    <property type="molecule type" value="Genomic_DNA"/>
</dbReference>
<sequence>MKMKMKMKSCINLSAFLGLFVVHILIIIMICSCHGERNQQNPRKLLIISSMASTSFGAGGSKLNAGMKEPKKAVDPSLRTAPTSVPNPTHN</sequence>
<organism evidence="2 3">
    <name type="scientific">Hibiscus sabdariffa</name>
    <name type="common">roselle</name>
    <dbReference type="NCBI Taxonomy" id="183260"/>
    <lineage>
        <taxon>Eukaryota</taxon>
        <taxon>Viridiplantae</taxon>
        <taxon>Streptophyta</taxon>
        <taxon>Embryophyta</taxon>
        <taxon>Tracheophyta</taxon>
        <taxon>Spermatophyta</taxon>
        <taxon>Magnoliopsida</taxon>
        <taxon>eudicotyledons</taxon>
        <taxon>Gunneridae</taxon>
        <taxon>Pentapetalae</taxon>
        <taxon>rosids</taxon>
        <taxon>malvids</taxon>
        <taxon>Malvales</taxon>
        <taxon>Malvaceae</taxon>
        <taxon>Malvoideae</taxon>
        <taxon>Hibiscus</taxon>
    </lineage>
</organism>
<dbReference type="PROSITE" id="PS51257">
    <property type="entry name" value="PROKAR_LIPOPROTEIN"/>
    <property type="match status" value="1"/>
</dbReference>
<proteinExistence type="predicted"/>
<feature type="compositionally biased region" description="Polar residues" evidence="1">
    <location>
        <begin position="80"/>
        <end position="91"/>
    </location>
</feature>
<evidence type="ECO:0000313" key="2">
    <source>
        <dbReference type="EMBL" id="KAK8477838.1"/>
    </source>
</evidence>
<protein>
    <submittedName>
        <fullName evidence="2">Uncharacterized protein</fullName>
    </submittedName>
</protein>
<keyword evidence="3" id="KW-1185">Reference proteome</keyword>
<gene>
    <name evidence="2" type="ORF">V6N11_082614</name>
</gene>
<evidence type="ECO:0000313" key="3">
    <source>
        <dbReference type="Proteomes" id="UP001396334"/>
    </source>
</evidence>
<evidence type="ECO:0000256" key="1">
    <source>
        <dbReference type="SAM" id="MobiDB-lite"/>
    </source>
</evidence>
<name>A0ABR1ZC12_9ROSI</name>
<comment type="caution">
    <text evidence="2">The sequence shown here is derived from an EMBL/GenBank/DDBJ whole genome shotgun (WGS) entry which is preliminary data.</text>
</comment>
<reference evidence="2 3" key="1">
    <citation type="journal article" date="2024" name="G3 (Bethesda)">
        <title>Genome assembly of Hibiscus sabdariffa L. provides insights into metabolisms of medicinal natural products.</title>
        <authorList>
            <person name="Kim T."/>
        </authorList>
    </citation>
    <scope>NUCLEOTIDE SEQUENCE [LARGE SCALE GENOMIC DNA]</scope>
    <source>
        <strain evidence="2">TK-2024</strain>
        <tissue evidence="2">Old leaves</tissue>
    </source>
</reference>
<dbReference type="Proteomes" id="UP001396334">
    <property type="component" value="Unassembled WGS sequence"/>
</dbReference>
<feature type="region of interest" description="Disordered" evidence="1">
    <location>
        <begin position="59"/>
        <end position="91"/>
    </location>
</feature>